<reference evidence="2 3" key="1">
    <citation type="journal article" date="2019" name="Mol. Ecol. Resour.">
        <title>Improving Illumina assemblies with Hi-C and long reads: an example with the North African dromedary.</title>
        <authorList>
            <person name="Elbers J.P."/>
            <person name="Rogers M.F."/>
            <person name="Perelman P.L."/>
            <person name="Proskuryakova A.A."/>
            <person name="Serdyukova N.A."/>
            <person name="Johnson W.E."/>
            <person name="Horin P."/>
            <person name="Corander J."/>
            <person name="Murphy D."/>
            <person name="Burger P.A."/>
        </authorList>
    </citation>
    <scope>NUCLEOTIDE SEQUENCE [LARGE SCALE GENOMIC DNA]</scope>
    <source>
        <strain evidence="2">Drom800</strain>
        <tissue evidence="2">Blood</tissue>
    </source>
</reference>
<evidence type="ECO:0000313" key="3">
    <source>
        <dbReference type="Proteomes" id="UP000299084"/>
    </source>
</evidence>
<feature type="region of interest" description="Disordered" evidence="1">
    <location>
        <begin position="1"/>
        <end position="44"/>
    </location>
</feature>
<gene>
    <name evidence="2" type="ORF">Cadr_000016681</name>
</gene>
<name>A0A5N4DES7_CAMDR</name>
<proteinExistence type="predicted"/>
<dbReference type="EMBL" id="JWIN03000012">
    <property type="protein sequence ID" value="KAB1269642.1"/>
    <property type="molecule type" value="Genomic_DNA"/>
</dbReference>
<feature type="region of interest" description="Disordered" evidence="1">
    <location>
        <begin position="197"/>
        <end position="241"/>
    </location>
</feature>
<dbReference type="AlphaFoldDB" id="A0A5N4DES7"/>
<feature type="compositionally biased region" description="Polar residues" evidence="1">
    <location>
        <begin position="17"/>
        <end position="32"/>
    </location>
</feature>
<evidence type="ECO:0000256" key="1">
    <source>
        <dbReference type="SAM" id="MobiDB-lite"/>
    </source>
</evidence>
<protein>
    <submittedName>
        <fullName evidence="2">Uncharacterized protein</fullName>
    </submittedName>
</protein>
<keyword evidence="3" id="KW-1185">Reference proteome</keyword>
<feature type="region of interest" description="Disordered" evidence="1">
    <location>
        <begin position="109"/>
        <end position="137"/>
    </location>
</feature>
<accession>A0A5N4DES7</accession>
<feature type="compositionally biased region" description="Basic and acidic residues" evidence="1">
    <location>
        <begin position="209"/>
        <end position="219"/>
    </location>
</feature>
<evidence type="ECO:0000313" key="2">
    <source>
        <dbReference type="EMBL" id="KAB1269642.1"/>
    </source>
</evidence>
<organism evidence="2 3">
    <name type="scientific">Camelus dromedarius</name>
    <name type="common">Dromedary</name>
    <name type="synonym">Arabian camel</name>
    <dbReference type="NCBI Taxonomy" id="9838"/>
    <lineage>
        <taxon>Eukaryota</taxon>
        <taxon>Metazoa</taxon>
        <taxon>Chordata</taxon>
        <taxon>Craniata</taxon>
        <taxon>Vertebrata</taxon>
        <taxon>Euteleostomi</taxon>
        <taxon>Mammalia</taxon>
        <taxon>Eutheria</taxon>
        <taxon>Laurasiatheria</taxon>
        <taxon>Artiodactyla</taxon>
        <taxon>Tylopoda</taxon>
        <taxon>Camelidae</taxon>
        <taxon>Camelus</taxon>
    </lineage>
</organism>
<dbReference type="Proteomes" id="UP000299084">
    <property type="component" value="Unassembled WGS sequence"/>
</dbReference>
<sequence length="344" mass="37769">MEGRRGWRRVGQLEGCPSNTGLQGSLEHQTGPKTEDGRGVQGNMTGHGMTPGFWPLRMGERSHCDRGGLEEESWPGVRLLNASDMVRWVHGSPSGDTLFKARSMDKLGEATESELGSGNRRRLQQGNEGAMEGGGDKPGSLVEAASIVSNSAGEQGLQKRLQEGLGMEWRKKMRDPEMRAGNPRTYPERIRKCLGSGLLCPRPSNRDAAPTRRTPDRGGSKWRARGGGGKQVRTGSPDLGRFCPWEVQAPPSRGVTDRSSACHLGTWAWFPSLAGEKSRGRVVWGLERKAVSREELREKSSLENRVGHWIGGDMDPARVIWSMLRRSGPGAPLRTRSSGTRVWK</sequence>
<comment type="caution">
    <text evidence="2">The sequence shown here is derived from an EMBL/GenBank/DDBJ whole genome shotgun (WGS) entry which is preliminary data.</text>
</comment>